<evidence type="ECO:0000313" key="3">
    <source>
        <dbReference type="Proteomes" id="UP000541444"/>
    </source>
</evidence>
<proteinExistence type="predicted"/>
<organism evidence="2 3">
    <name type="scientific">Kingdonia uniflora</name>
    <dbReference type="NCBI Taxonomy" id="39325"/>
    <lineage>
        <taxon>Eukaryota</taxon>
        <taxon>Viridiplantae</taxon>
        <taxon>Streptophyta</taxon>
        <taxon>Embryophyta</taxon>
        <taxon>Tracheophyta</taxon>
        <taxon>Spermatophyta</taxon>
        <taxon>Magnoliopsida</taxon>
        <taxon>Ranunculales</taxon>
        <taxon>Circaeasteraceae</taxon>
        <taxon>Kingdonia</taxon>
    </lineage>
</organism>
<reference evidence="2 3" key="1">
    <citation type="journal article" date="2020" name="IScience">
        <title>Genome Sequencing of the Endangered Kingdonia uniflora (Circaeasteraceae, Ranunculales) Reveals Potential Mechanisms of Evolutionary Specialization.</title>
        <authorList>
            <person name="Sun Y."/>
            <person name="Deng T."/>
            <person name="Zhang A."/>
            <person name="Moore M.J."/>
            <person name="Landis J.B."/>
            <person name="Lin N."/>
            <person name="Zhang H."/>
            <person name="Zhang X."/>
            <person name="Huang J."/>
            <person name="Zhang X."/>
            <person name="Sun H."/>
            <person name="Wang H."/>
        </authorList>
    </citation>
    <scope>NUCLEOTIDE SEQUENCE [LARGE SCALE GENOMIC DNA]</scope>
    <source>
        <strain evidence="2">TB1705</strain>
        <tissue evidence="2">Leaf</tissue>
    </source>
</reference>
<accession>A0A7J7P7D0</accession>
<gene>
    <name evidence="2" type="ORF">GIB67_022863</name>
</gene>
<dbReference type="AlphaFoldDB" id="A0A7J7P7D0"/>
<dbReference type="InterPro" id="IPR026960">
    <property type="entry name" value="RVT-Znf"/>
</dbReference>
<evidence type="ECO:0000313" key="2">
    <source>
        <dbReference type="EMBL" id="KAF6175182.1"/>
    </source>
</evidence>
<dbReference type="Pfam" id="PF13966">
    <property type="entry name" value="zf-RVT"/>
    <property type="match status" value="1"/>
</dbReference>
<dbReference type="Proteomes" id="UP000541444">
    <property type="component" value="Unassembled WGS sequence"/>
</dbReference>
<feature type="domain" description="Reverse transcriptase zinc-binding" evidence="1">
    <location>
        <begin position="283"/>
        <end position="367"/>
    </location>
</feature>
<protein>
    <recommendedName>
        <fullName evidence="1">Reverse transcriptase zinc-binding domain-containing protein</fullName>
    </recommendedName>
</protein>
<evidence type="ECO:0000259" key="1">
    <source>
        <dbReference type="Pfam" id="PF13966"/>
    </source>
</evidence>
<comment type="caution">
    <text evidence="2">The sequence shown here is derived from an EMBL/GenBank/DDBJ whole genome shotgun (WGS) entry which is preliminary data.</text>
</comment>
<name>A0A7J7P7D0_9MAGN</name>
<dbReference type="OrthoDB" id="1166427at2759"/>
<dbReference type="PANTHER" id="PTHR33116:SF80">
    <property type="entry name" value="REVERSE TRANSCRIPTASE ZINC-BINDING DOMAIN-CONTAINING PROTEIN"/>
    <property type="match status" value="1"/>
</dbReference>
<dbReference type="PANTHER" id="PTHR33116">
    <property type="entry name" value="REVERSE TRANSCRIPTASE ZINC-BINDING DOMAIN-CONTAINING PROTEIN-RELATED-RELATED"/>
    <property type="match status" value="1"/>
</dbReference>
<keyword evidence="3" id="KW-1185">Reference proteome</keyword>
<dbReference type="EMBL" id="JACGCM010000215">
    <property type="protein sequence ID" value="KAF6175182.1"/>
    <property type="molecule type" value="Genomic_DNA"/>
</dbReference>
<sequence>MNIRKKQKARELFGYSEGLLLEKYLRISLIKGRVKKATTMPLVEILKKRASTWAGSLLSMQGRVVLIQYVLRSLSVYNMGIYKWPISVIQEGERCIWNFLWSRSSETRKACTVSWEKVCKQRNEGRLGIRKLKDINLSLLMKLAWKFLEGGDDWAKFIRAKFTARNGDLYTYFRGSSVWAGLKWAMPMVKQHTGWIAGDGKDIDLWRDNWCALESIKELVDNKNIPWKQMKAKVSCIITNGKWTAPQDLLTVLTRLNIELGSIKIYRGRRDQKIWEPNLQGKFSMQSAHEMVRQKGAKQWWTKYLYGEAVHPRNALWGWRLYNNAIPTDDNEKKKGIDIASRCRMCEEAEESMHHLYWGCKVSVALWQWSMNMFQIHCHSLDLKAMIKATDNKSSYIKDL</sequence>